<comment type="caution">
    <text evidence="1">The sequence shown here is derived from an EMBL/GenBank/DDBJ whole genome shotgun (WGS) entry which is preliminary data.</text>
</comment>
<dbReference type="OrthoDB" id="6431360at2759"/>
<protein>
    <submittedName>
        <fullName evidence="1">Uncharacterized protein</fullName>
    </submittedName>
</protein>
<dbReference type="AlphaFoldDB" id="A0A8X6J0M2"/>
<gene>
    <name evidence="1" type="ORF">TNCT_657221</name>
</gene>
<organism evidence="1 2">
    <name type="scientific">Trichonephila clavata</name>
    <name type="common">Joro spider</name>
    <name type="synonym">Nephila clavata</name>
    <dbReference type="NCBI Taxonomy" id="2740835"/>
    <lineage>
        <taxon>Eukaryota</taxon>
        <taxon>Metazoa</taxon>
        <taxon>Ecdysozoa</taxon>
        <taxon>Arthropoda</taxon>
        <taxon>Chelicerata</taxon>
        <taxon>Arachnida</taxon>
        <taxon>Araneae</taxon>
        <taxon>Araneomorphae</taxon>
        <taxon>Entelegynae</taxon>
        <taxon>Araneoidea</taxon>
        <taxon>Nephilidae</taxon>
        <taxon>Trichonephila</taxon>
    </lineage>
</organism>
<name>A0A8X6J0M2_TRICU</name>
<accession>A0A8X6J0M2</accession>
<evidence type="ECO:0000313" key="1">
    <source>
        <dbReference type="EMBL" id="GFR32029.1"/>
    </source>
</evidence>
<reference evidence="1" key="1">
    <citation type="submission" date="2020-07" db="EMBL/GenBank/DDBJ databases">
        <title>Multicomponent nature underlies the extraordinary mechanical properties of spider dragline silk.</title>
        <authorList>
            <person name="Kono N."/>
            <person name="Nakamura H."/>
            <person name="Mori M."/>
            <person name="Yoshida Y."/>
            <person name="Ohtoshi R."/>
            <person name="Malay A.D."/>
            <person name="Moran D.A.P."/>
            <person name="Tomita M."/>
            <person name="Numata K."/>
            <person name="Arakawa K."/>
        </authorList>
    </citation>
    <scope>NUCLEOTIDE SEQUENCE</scope>
</reference>
<sequence length="81" mass="8916">MVVVCVKTIQDNIPSWHYPTAVATLRLTTGHDCVVAHLFQLRVLPISTLCSNGIMDRDRLIGCIAIRGNPRLSDIGLRDCA</sequence>
<dbReference type="Proteomes" id="UP000887116">
    <property type="component" value="Unassembled WGS sequence"/>
</dbReference>
<dbReference type="EMBL" id="BMAO01019668">
    <property type="protein sequence ID" value="GFR32029.1"/>
    <property type="molecule type" value="Genomic_DNA"/>
</dbReference>
<proteinExistence type="predicted"/>
<keyword evidence="2" id="KW-1185">Reference proteome</keyword>
<evidence type="ECO:0000313" key="2">
    <source>
        <dbReference type="Proteomes" id="UP000887116"/>
    </source>
</evidence>